<name>A0ACB0K0W1_TRIPR</name>
<comment type="caution">
    <text evidence="1">The sequence shown here is derived from an EMBL/GenBank/DDBJ whole genome shotgun (WGS) entry which is preliminary data.</text>
</comment>
<evidence type="ECO:0000313" key="1">
    <source>
        <dbReference type="EMBL" id="CAJ2650985.1"/>
    </source>
</evidence>
<keyword evidence="2" id="KW-1185">Reference proteome</keyword>
<reference evidence="1" key="1">
    <citation type="submission" date="2023-10" db="EMBL/GenBank/DDBJ databases">
        <authorList>
            <person name="Rodriguez Cubillos JULIANA M."/>
            <person name="De Vega J."/>
        </authorList>
    </citation>
    <scope>NUCLEOTIDE SEQUENCE</scope>
</reference>
<proteinExistence type="predicted"/>
<sequence>MILAAAEKIVGVIGHLFPPFRRAFEQHLFPPSQHHRQRRLVFYDDDDDVDDDEGNNYNNRQMWVICPFNDCSVSLLNDGSEIVINAECPSCHRLFCANCNVPWHSGLNCQQFQQKLKFSQYEIVDSCRNHIPKKRKFVFDDDDKKKKKAANCSTNCSFEKCCSELKVEEEDLQASIIGCQKTTYCPFKNCSILLVSDLDEGVTSAECPSCHRLFCAQCKVPWHGGINCQEFQQQKLKCFMYNVPNYDEKNKKGKAAITSIETETSCRQSPKSFCGICYDFIPENDIVRGSGTCNHPFCANCISNHVAEQLSRSIMEFNCPNPRCFEELKPQHLHPILPQEVIVRWESERLVLHCPVI</sequence>
<dbReference type="Proteomes" id="UP001177021">
    <property type="component" value="Unassembled WGS sequence"/>
</dbReference>
<protein>
    <submittedName>
        <fullName evidence="1">Uncharacterized protein</fullName>
    </submittedName>
</protein>
<evidence type="ECO:0000313" key="2">
    <source>
        <dbReference type="Proteomes" id="UP001177021"/>
    </source>
</evidence>
<accession>A0ACB0K0W1</accession>
<organism evidence="1 2">
    <name type="scientific">Trifolium pratense</name>
    <name type="common">Red clover</name>
    <dbReference type="NCBI Taxonomy" id="57577"/>
    <lineage>
        <taxon>Eukaryota</taxon>
        <taxon>Viridiplantae</taxon>
        <taxon>Streptophyta</taxon>
        <taxon>Embryophyta</taxon>
        <taxon>Tracheophyta</taxon>
        <taxon>Spermatophyta</taxon>
        <taxon>Magnoliopsida</taxon>
        <taxon>eudicotyledons</taxon>
        <taxon>Gunneridae</taxon>
        <taxon>Pentapetalae</taxon>
        <taxon>rosids</taxon>
        <taxon>fabids</taxon>
        <taxon>Fabales</taxon>
        <taxon>Fabaceae</taxon>
        <taxon>Papilionoideae</taxon>
        <taxon>50 kb inversion clade</taxon>
        <taxon>NPAAA clade</taxon>
        <taxon>Hologalegina</taxon>
        <taxon>IRL clade</taxon>
        <taxon>Trifolieae</taxon>
        <taxon>Trifolium</taxon>
    </lineage>
</organism>
<dbReference type="EMBL" id="CASHSV030000109">
    <property type="protein sequence ID" value="CAJ2650985.1"/>
    <property type="molecule type" value="Genomic_DNA"/>
</dbReference>
<gene>
    <name evidence="1" type="ORF">MILVUS5_LOCUS18696</name>
</gene>